<gene>
    <name evidence="1" type="ORF">CU097_010962</name>
</gene>
<dbReference type="Proteomes" id="UP000252139">
    <property type="component" value="Unassembled WGS sequence"/>
</dbReference>
<organism evidence="1 2">
    <name type="scientific">Rhizopus azygosporus</name>
    <name type="common">Rhizopus microsporus var. azygosporus</name>
    <dbReference type="NCBI Taxonomy" id="86630"/>
    <lineage>
        <taxon>Eukaryota</taxon>
        <taxon>Fungi</taxon>
        <taxon>Fungi incertae sedis</taxon>
        <taxon>Mucoromycota</taxon>
        <taxon>Mucoromycotina</taxon>
        <taxon>Mucoromycetes</taxon>
        <taxon>Mucorales</taxon>
        <taxon>Mucorineae</taxon>
        <taxon>Rhizopodaceae</taxon>
        <taxon>Rhizopus</taxon>
    </lineage>
</organism>
<proteinExistence type="predicted"/>
<keyword evidence="2" id="KW-1185">Reference proteome</keyword>
<dbReference type="AlphaFoldDB" id="A0A367K441"/>
<sequence length="80" mass="9212">MVVTKPYPCYLFSLLTTNPPTLHHDNFINKPNIFYLHSPVAQSFMESSFDQTIRLHHNNELSSAVSCNYHRKITDHPASP</sequence>
<name>A0A367K441_RHIAZ</name>
<dbReference type="EMBL" id="PJQL01000324">
    <property type="protein sequence ID" value="RCH96930.1"/>
    <property type="molecule type" value="Genomic_DNA"/>
</dbReference>
<evidence type="ECO:0000313" key="2">
    <source>
        <dbReference type="Proteomes" id="UP000252139"/>
    </source>
</evidence>
<reference evidence="1 2" key="1">
    <citation type="journal article" date="2018" name="G3 (Bethesda)">
        <title>Phylogenetic and Phylogenomic Definition of Rhizopus Species.</title>
        <authorList>
            <person name="Gryganskyi A.P."/>
            <person name="Golan J."/>
            <person name="Dolatabadi S."/>
            <person name="Mondo S."/>
            <person name="Robb S."/>
            <person name="Idnurm A."/>
            <person name="Muszewska A."/>
            <person name="Steczkiewicz K."/>
            <person name="Masonjones S."/>
            <person name="Liao H.L."/>
            <person name="Gajdeczka M.T."/>
            <person name="Anike F."/>
            <person name="Vuek A."/>
            <person name="Anishchenko I.M."/>
            <person name="Voigt K."/>
            <person name="de Hoog G.S."/>
            <person name="Smith M.E."/>
            <person name="Heitman J."/>
            <person name="Vilgalys R."/>
            <person name="Stajich J.E."/>
        </authorList>
    </citation>
    <scope>NUCLEOTIDE SEQUENCE [LARGE SCALE GENOMIC DNA]</scope>
    <source>
        <strain evidence="1 2">CBS 357.93</strain>
    </source>
</reference>
<protein>
    <submittedName>
        <fullName evidence="1">Uncharacterized protein</fullName>
    </submittedName>
</protein>
<evidence type="ECO:0000313" key="1">
    <source>
        <dbReference type="EMBL" id="RCH96930.1"/>
    </source>
</evidence>
<comment type="caution">
    <text evidence="1">The sequence shown here is derived from an EMBL/GenBank/DDBJ whole genome shotgun (WGS) entry which is preliminary data.</text>
</comment>
<accession>A0A367K441</accession>